<protein>
    <recommendedName>
        <fullName evidence="2">J domain-containing protein</fullName>
    </recommendedName>
</protein>
<reference evidence="3" key="1">
    <citation type="submission" date="2021-02" db="EMBL/GenBank/DDBJ databases">
        <authorList>
            <person name="Dougan E. K."/>
            <person name="Rhodes N."/>
            <person name="Thang M."/>
            <person name="Chan C."/>
        </authorList>
    </citation>
    <scope>NUCLEOTIDE SEQUENCE</scope>
</reference>
<dbReference type="CDD" id="cd06257">
    <property type="entry name" value="DnaJ"/>
    <property type="match status" value="1"/>
</dbReference>
<feature type="region of interest" description="Disordered" evidence="1">
    <location>
        <begin position="67"/>
        <end position="112"/>
    </location>
</feature>
<accession>A0A813EJL4</accession>
<evidence type="ECO:0000259" key="2">
    <source>
        <dbReference type="PROSITE" id="PS50076"/>
    </source>
</evidence>
<feature type="compositionally biased region" description="Basic and acidic residues" evidence="1">
    <location>
        <begin position="32"/>
        <end position="46"/>
    </location>
</feature>
<dbReference type="InterPro" id="IPR001623">
    <property type="entry name" value="DnaJ_domain"/>
</dbReference>
<organism evidence="3 4">
    <name type="scientific">Polarella glacialis</name>
    <name type="common">Dinoflagellate</name>
    <dbReference type="NCBI Taxonomy" id="89957"/>
    <lineage>
        <taxon>Eukaryota</taxon>
        <taxon>Sar</taxon>
        <taxon>Alveolata</taxon>
        <taxon>Dinophyceae</taxon>
        <taxon>Suessiales</taxon>
        <taxon>Suessiaceae</taxon>
        <taxon>Polarella</taxon>
    </lineage>
</organism>
<evidence type="ECO:0000256" key="1">
    <source>
        <dbReference type="SAM" id="MobiDB-lite"/>
    </source>
</evidence>
<dbReference type="Gene3D" id="1.10.287.110">
    <property type="entry name" value="DnaJ domain"/>
    <property type="match status" value="1"/>
</dbReference>
<dbReference type="PROSITE" id="PS50076">
    <property type="entry name" value="DNAJ_2"/>
    <property type="match status" value="1"/>
</dbReference>
<dbReference type="AlphaFoldDB" id="A0A813EJL4"/>
<feature type="region of interest" description="Disordered" evidence="1">
    <location>
        <begin position="1"/>
        <end position="53"/>
    </location>
</feature>
<proteinExistence type="predicted"/>
<sequence>APAASSSPEPASQRQQQPYQQQSAPTPPGDTRTTKELMEECQRRALDTSGCSVRDDLIDLLRQNPVGASAATGGSNKAPPSVPAPPARSGTAPRLSAAQPAPPPARPAPKAQATFTVWDRRTVPASCTTRKQQALFLLGFDPLRAVPSPSDLRSAYKRAAMESHPDRQQNHGRQAEAKEVFQKVKDGFDYLSPIAQ</sequence>
<feature type="non-terminal residue" evidence="3">
    <location>
        <position position="1"/>
    </location>
</feature>
<evidence type="ECO:0000313" key="3">
    <source>
        <dbReference type="EMBL" id="CAE8600791.1"/>
    </source>
</evidence>
<keyword evidence="4" id="KW-1185">Reference proteome</keyword>
<dbReference type="InterPro" id="IPR036869">
    <property type="entry name" value="J_dom_sf"/>
</dbReference>
<dbReference type="OrthoDB" id="440089at2759"/>
<feature type="compositionally biased region" description="Low complexity" evidence="1">
    <location>
        <begin position="1"/>
        <end position="24"/>
    </location>
</feature>
<evidence type="ECO:0000313" key="4">
    <source>
        <dbReference type="Proteomes" id="UP000654075"/>
    </source>
</evidence>
<feature type="domain" description="J" evidence="2">
    <location>
        <begin position="133"/>
        <end position="196"/>
    </location>
</feature>
<dbReference type="EMBL" id="CAJNNV010012453">
    <property type="protein sequence ID" value="CAE8600791.1"/>
    <property type="molecule type" value="Genomic_DNA"/>
</dbReference>
<dbReference type="SUPFAM" id="SSF46565">
    <property type="entry name" value="Chaperone J-domain"/>
    <property type="match status" value="1"/>
</dbReference>
<gene>
    <name evidence="3" type="ORF">PGLA1383_LOCUS19096</name>
</gene>
<comment type="caution">
    <text evidence="3">The sequence shown here is derived from an EMBL/GenBank/DDBJ whole genome shotgun (WGS) entry which is preliminary data.</text>
</comment>
<name>A0A813EJL4_POLGL</name>
<dbReference type="Proteomes" id="UP000654075">
    <property type="component" value="Unassembled WGS sequence"/>
</dbReference>